<gene>
    <name evidence="1" type="ORF">B0T16DRAFT_416590</name>
</gene>
<evidence type="ECO:0000313" key="2">
    <source>
        <dbReference type="Proteomes" id="UP001174936"/>
    </source>
</evidence>
<evidence type="ECO:0000313" key="1">
    <source>
        <dbReference type="EMBL" id="KAK0643763.1"/>
    </source>
</evidence>
<dbReference type="Proteomes" id="UP001174936">
    <property type="component" value="Unassembled WGS sequence"/>
</dbReference>
<keyword evidence="2" id="KW-1185">Reference proteome</keyword>
<dbReference type="EMBL" id="JAULSV010000005">
    <property type="protein sequence ID" value="KAK0643763.1"/>
    <property type="molecule type" value="Genomic_DNA"/>
</dbReference>
<protein>
    <submittedName>
        <fullName evidence="1">Uncharacterized protein</fullName>
    </submittedName>
</protein>
<accession>A0AA40CNC7</accession>
<organism evidence="1 2">
    <name type="scientific">Cercophora newfieldiana</name>
    <dbReference type="NCBI Taxonomy" id="92897"/>
    <lineage>
        <taxon>Eukaryota</taxon>
        <taxon>Fungi</taxon>
        <taxon>Dikarya</taxon>
        <taxon>Ascomycota</taxon>
        <taxon>Pezizomycotina</taxon>
        <taxon>Sordariomycetes</taxon>
        <taxon>Sordariomycetidae</taxon>
        <taxon>Sordariales</taxon>
        <taxon>Lasiosphaeriaceae</taxon>
        <taxon>Cercophora</taxon>
    </lineage>
</organism>
<reference evidence="1" key="1">
    <citation type="submission" date="2023-06" db="EMBL/GenBank/DDBJ databases">
        <title>Genome-scale phylogeny and comparative genomics of the fungal order Sordariales.</title>
        <authorList>
            <consortium name="Lawrence Berkeley National Laboratory"/>
            <person name="Hensen N."/>
            <person name="Bonometti L."/>
            <person name="Westerberg I."/>
            <person name="Brannstrom I.O."/>
            <person name="Guillou S."/>
            <person name="Cros-Aarteil S."/>
            <person name="Calhoun S."/>
            <person name="Haridas S."/>
            <person name="Kuo A."/>
            <person name="Mondo S."/>
            <person name="Pangilinan J."/>
            <person name="Riley R."/>
            <person name="Labutti K."/>
            <person name="Andreopoulos B."/>
            <person name="Lipzen A."/>
            <person name="Chen C."/>
            <person name="Yanf M."/>
            <person name="Daum C."/>
            <person name="Ng V."/>
            <person name="Clum A."/>
            <person name="Steindorff A."/>
            <person name="Ohm R."/>
            <person name="Martin F."/>
            <person name="Silar P."/>
            <person name="Natvig D."/>
            <person name="Lalanne C."/>
            <person name="Gautier V."/>
            <person name="Ament-Velasquez S.L."/>
            <person name="Kruys A."/>
            <person name="Hutchinson M.I."/>
            <person name="Powell A.J."/>
            <person name="Barry K."/>
            <person name="Miller A.N."/>
            <person name="Grigoriev I.V."/>
            <person name="Debuchy R."/>
            <person name="Gladieux P."/>
            <person name="Thoren M.H."/>
            <person name="Johannesson H."/>
        </authorList>
    </citation>
    <scope>NUCLEOTIDE SEQUENCE</scope>
    <source>
        <strain evidence="1">SMH2532-1</strain>
    </source>
</reference>
<name>A0AA40CNC7_9PEZI</name>
<comment type="caution">
    <text evidence="1">The sequence shown here is derived from an EMBL/GenBank/DDBJ whole genome shotgun (WGS) entry which is preliminary data.</text>
</comment>
<proteinExistence type="predicted"/>
<dbReference type="AlphaFoldDB" id="A0AA40CNC7"/>
<sequence>MLCTFYRQVLILLHHSHWLRDPMPTAYCCSRQGRVHLIAWDDTLGQASWHVDAATKLLYTPGDTGPLSGRC</sequence>